<organism evidence="2 3">
    <name type="scientific">Candidatus Tenderia electrophaga</name>
    <dbReference type="NCBI Taxonomy" id="1748243"/>
    <lineage>
        <taxon>Bacteria</taxon>
        <taxon>Pseudomonadati</taxon>
        <taxon>Pseudomonadota</taxon>
        <taxon>Gammaproteobacteria</taxon>
        <taxon>Candidatus Tenderiales</taxon>
        <taxon>Candidatus Tenderiaceae</taxon>
        <taxon>Candidatus Tenderia</taxon>
    </lineage>
</organism>
<feature type="chain" id="PRO_5006605013" description="DUF4476 domain-containing protein" evidence="1">
    <location>
        <begin position="21"/>
        <end position="140"/>
    </location>
</feature>
<evidence type="ECO:0000313" key="2">
    <source>
        <dbReference type="EMBL" id="ALP54453.1"/>
    </source>
</evidence>
<sequence>MKRMRAAVALAALMWLSACSNEPAELSAAPLGQRPVLESLAEAYTAVSSENLSTSPKSLPGEERKRFVERVFERAGYSYSKTLHQMAGAAFDPANQLHVDMAELVLMPHRNPRFALELTDVYSSQELQDVAVVERQLNRR</sequence>
<keyword evidence="3" id="KW-1185">Reference proteome</keyword>
<protein>
    <recommendedName>
        <fullName evidence="4">DUF4476 domain-containing protein</fullName>
    </recommendedName>
</protein>
<dbReference type="PROSITE" id="PS51257">
    <property type="entry name" value="PROKAR_LIPOPROTEIN"/>
    <property type="match status" value="1"/>
</dbReference>
<evidence type="ECO:0008006" key="4">
    <source>
        <dbReference type="Google" id="ProtNLM"/>
    </source>
</evidence>
<keyword evidence="1" id="KW-0732">Signal</keyword>
<evidence type="ECO:0000313" key="3">
    <source>
        <dbReference type="Proteomes" id="UP000055136"/>
    </source>
</evidence>
<gene>
    <name evidence="2" type="ORF">Tel_15575</name>
</gene>
<evidence type="ECO:0000256" key="1">
    <source>
        <dbReference type="SAM" id="SignalP"/>
    </source>
</evidence>
<proteinExistence type="predicted"/>
<dbReference type="AlphaFoldDB" id="A0A0S2TH38"/>
<dbReference type="KEGG" id="tee:Tel_15575"/>
<dbReference type="Proteomes" id="UP000055136">
    <property type="component" value="Chromosome"/>
</dbReference>
<dbReference type="EMBL" id="CP013099">
    <property type="protein sequence ID" value="ALP54453.1"/>
    <property type="molecule type" value="Genomic_DNA"/>
</dbReference>
<dbReference type="STRING" id="1748243.Tel_15575"/>
<name>A0A0S2TH38_9GAMM</name>
<feature type="signal peptide" evidence="1">
    <location>
        <begin position="1"/>
        <end position="20"/>
    </location>
</feature>
<reference evidence="2" key="1">
    <citation type="submission" date="2015-10" db="EMBL/GenBank/DDBJ databases">
        <title>Description of Candidatus Tenderia electrophaga gen. nov, sp. nov., an Uncultivated Electroautotroph from a Biocathode Enrichment.</title>
        <authorList>
            <person name="Eddie B.J."/>
            <person name="Malanoski A.P."/>
            <person name="Wang Z."/>
            <person name="Hall R.J."/>
            <person name="Oh S.D."/>
            <person name="Heiner C."/>
            <person name="Lin B."/>
            <person name="Strycharz-Glaven S.M."/>
        </authorList>
    </citation>
    <scope>NUCLEOTIDE SEQUENCE [LARGE SCALE GENOMIC DNA]</scope>
    <source>
        <strain evidence="2">NRL1</strain>
    </source>
</reference>
<accession>A0A0S2TH38</accession>